<dbReference type="Proteomes" id="UP000310016">
    <property type="component" value="Unassembled WGS sequence"/>
</dbReference>
<accession>A0A4U0P5L1</accession>
<feature type="region of interest" description="Disordered" evidence="1">
    <location>
        <begin position="56"/>
        <end position="82"/>
    </location>
</feature>
<comment type="caution">
    <text evidence="2">The sequence shown here is derived from an EMBL/GenBank/DDBJ whole genome shotgun (WGS) entry which is preliminary data.</text>
</comment>
<name>A0A4U0P5L1_9NEIS</name>
<gene>
    <name evidence="2" type="ORF">FAZ21_19795</name>
</gene>
<dbReference type="EMBL" id="SUMF01000062">
    <property type="protein sequence ID" value="TJZ62673.1"/>
    <property type="molecule type" value="Genomic_DNA"/>
</dbReference>
<evidence type="ECO:0000313" key="3">
    <source>
        <dbReference type="Proteomes" id="UP000310016"/>
    </source>
</evidence>
<protein>
    <submittedName>
        <fullName evidence="2">Uncharacterized protein</fullName>
    </submittedName>
</protein>
<evidence type="ECO:0000256" key="1">
    <source>
        <dbReference type="SAM" id="MobiDB-lite"/>
    </source>
</evidence>
<proteinExistence type="predicted"/>
<evidence type="ECO:0000313" key="2">
    <source>
        <dbReference type="EMBL" id="TJZ62673.1"/>
    </source>
</evidence>
<keyword evidence="3" id="KW-1185">Reference proteome</keyword>
<sequence>MKQILFSLNWGISLTQEAIVTKENWLNSGASSTETPDGDDNVARIAAQALTGFRQMKHQATTAKSARTEAKAEAADGEEPSS</sequence>
<dbReference type="RefSeq" id="WP_136775153.1">
    <property type="nucleotide sequence ID" value="NZ_CP156074.1"/>
</dbReference>
<organism evidence="2 3">
    <name type="scientific">Chitiniphilus eburneus</name>
    <dbReference type="NCBI Taxonomy" id="2571148"/>
    <lineage>
        <taxon>Bacteria</taxon>
        <taxon>Pseudomonadati</taxon>
        <taxon>Pseudomonadota</taxon>
        <taxon>Betaproteobacteria</taxon>
        <taxon>Neisseriales</taxon>
        <taxon>Chitinibacteraceae</taxon>
        <taxon>Chitiniphilus</taxon>
    </lineage>
</organism>
<reference evidence="2 3" key="1">
    <citation type="submission" date="2019-04" db="EMBL/GenBank/DDBJ databases">
        <title>Chitiniphilus eburnea sp. nov., a novel chitinolytic bacterium isolated from aquaculture sludge.</title>
        <authorList>
            <person name="Sheng M."/>
        </authorList>
    </citation>
    <scope>NUCLEOTIDE SEQUENCE [LARGE SCALE GENOMIC DNA]</scope>
    <source>
        <strain evidence="2 3">HX-2-15</strain>
    </source>
</reference>
<dbReference type="AlphaFoldDB" id="A0A4U0P5L1"/>